<dbReference type="Proteomes" id="UP000825935">
    <property type="component" value="Chromosome 23"/>
</dbReference>
<gene>
    <name evidence="2" type="ORF">KP509_23G034500</name>
</gene>
<feature type="transmembrane region" description="Helical" evidence="1">
    <location>
        <begin position="12"/>
        <end position="30"/>
    </location>
</feature>
<keyword evidence="1" id="KW-0472">Membrane</keyword>
<comment type="caution">
    <text evidence="2">The sequence shown here is derived from an EMBL/GenBank/DDBJ whole genome shotgun (WGS) entry which is preliminary data.</text>
</comment>
<evidence type="ECO:0000313" key="2">
    <source>
        <dbReference type="EMBL" id="KAH7301610.1"/>
    </source>
</evidence>
<evidence type="ECO:0000313" key="3">
    <source>
        <dbReference type="Proteomes" id="UP000825935"/>
    </source>
</evidence>
<evidence type="ECO:0000256" key="1">
    <source>
        <dbReference type="SAM" id="Phobius"/>
    </source>
</evidence>
<name>A0A8T2RYU5_CERRI</name>
<proteinExistence type="predicted"/>
<dbReference type="EMBL" id="CM035428">
    <property type="protein sequence ID" value="KAH7301610.1"/>
    <property type="molecule type" value="Genomic_DNA"/>
</dbReference>
<sequence length="76" mass="8559">MATTAKRWTLRVALLVAVCIVVFYLGRPLYWKLSASAHDYWLQNFATQQLLGACGVLFCWHLLSLSFLALFPGHGC</sequence>
<protein>
    <submittedName>
        <fullName evidence="2">Uncharacterized protein</fullName>
    </submittedName>
</protein>
<keyword evidence="1" id="KW-1133">Transmembrane helix</keyword>
<keyword evidence="3" id="KW-1185">Reference proteome</keyword>
<organism evidence="2 3">
    <name type="scientific">Ceratopteris richardii</name>
    <name type="common">Triangle waterfern</name>
    <dbReference type="NCBI Taxonomy" id="49495"/>
    <lineage>
        <taxon>Eukaryota</taxon>
        <taxon>Viridiplantae</taxon>
        <taxon>Streptophyta</taxon>
        <taxon>Embryophyta</taxon>
        <taxon>Tracheophyta</taxon>
        <taxon>Polypodiopsida</taxon>
        <taxon>Polypodiidae</taxon>
        <taxon>Polypodiales</taxon>
        <taxon>Pteridineae</taxon>
        <taxon>Pteridaceae</taxon>
        <taxon>Parkerioideae</taxon>
        <taxon>Ceratopteris</taxon>
    </lineage>
</organism>
<accession>A0A8T2RYU5</accession>
<dbReference type="AlphaFoldDB" id="A0A8T2RYU5"/>
<feature type="transmembrane region" description="Helical" evidence="1">
    <location>
        <begin position="50"/>
        <end position="71"/>
    </location>
</feature>
<dbReference type="OrthoDB" id="1090530at2759"/>
<reference evidence="2 3" key="1">
    <citation type="submission" date="2021-08" db="EMBL/GenBank/DDBJ databases">
        <title>WGS assembly of Ceratopteris richardii.</title>
        <authorList>
            <person name="Marchant D.B."/>
            <person name="Chen G."/>
            <person name="Jenkins J."/>
            <person name="Shu S."/>
            <person name="Leebens-Mack J."/>
            <person name="Grimwood J."/>
            <person name="Schmutz J."/>
            <person name="Soltis P."/>
            <person name="Soltis D."/>
            <person name="Chen Z.-H."/>
        </authorList>
    </citation>
    <scope>NUCLEOTIDE SEQUENCE [LARGE SCALE GENOMIC DNA]</scope>
    <source>
        <strain evidence="2">Whitten #5841</strain>
        <tissue evidence="2">Leaf</tissue>
    </source>
</reference>
<keyword evidence="1" id="KW-0812">Transmembrane</keyword>